<dbReference type="EMBL" id="CAXHTB010000021">
    <property type="protein sequence ID" value="CAL0328575.1"/>
    <property type="molecule type" value="Genomic_DNA"/>
</dbReference>
<dbReference type="Proteomes" id="UP001497480">
    <property type="component" value="Unassembled WGS sequence"/>
</dbReference>
<protein>
    <submittedName>
        <fullName evidence="1">Uncharacterized protein</fullName>
    </submittedName>
</protein>
<organism evidence="1 2">
    <name type="scientific">Lupinus luteus</name>
    <name type="common">European yellow lupine</name>
    <dbReference type="NCBI Taxonomy" id="3873"/>
    <lineage>
        <taxon>Eukaryota</taxon>
        <taxon>Viridiplantae</taxon>
        <taxon>Streptophyta</taxon>
        <taxon>Embryophyta</taxon>
        <taxon>Tracheophyta</taxon>
        <taxon>Spermatophyta</taxon>
        <taxon>Magnoliopsida</taxon>
        <taxon>eudicotyledons</taxon>
        <taxon>Gunneridae</taxon>
        <taxon>Pentapetalae</taxon>
        <taxon>rosids</taxon>
        <taxon>fabids</taxon>
        <taxon>Fabales</taxon>
        <taxon>Fabaceae</taxon>
        <taxon>Papilionoideae</taxon>
        <taxon>50 kb inversion clade</taxon>
        <taxon>genistoids sensu lato</taxon>
        <taxon>core genistoids</taxon>
        <taxon>Genisteae</taxon>
        <taxon>Lupinus</taxon>
    </lineage>
</organism>
<sequence length="174" mass="19325">MIVGSSLVSGVDRSYADAVHRFRGKESPNNAHEAGFNPILSNDKGLKDLHCSTVNVDLNWLRSCVVGRMVDTVTPVKVSELLKDEGIHSVSARPLGDNMVLLALVDGECIQEVMDDAKIAKEVGLLKLVDVATSQKERLEFFRLMISTRSWSRIEFSFDVVVLGKKFVVHVREE</sequence>
<evidence type="ECO:0000313" key="1">
    <source>
        <dbReference type="EMBL" id="CAL0328575.1"/>
    </source>
</evidence>
<proteinExistence type="predicted"/>
<keyword evidence="2" id="KW-1185">Reference proteome</keyword>
<comment type="caution">
    <text evidence="1">The sequence shown here is derived from an EMBL/GenBank/DDBJ whole genome shotgun (WGS) entry which is preliminary data.</text>
</comment>
<accession>A0AAV1Y479</accession>
<reference evidence="1 2" key="1">
    <citation type="submission" date="2024-03" db="EMBL/GenBank/DDBJ databases">
        <authorList>
            <person name="Martinez-Hernandez J."/>
        </authorList>
    </citation>
    <scope>NUCLEOTIDE SEQUENCE [LARGE SCALE GENOMIC DNA]</scope>
</reference>
<gene>
    <name evidence="1" type="ORF">LLUT_LOCUS29635</name>
</gene>
<name>A0AAV1Y479_LUPLU</name>
<evidence type="ECO:0000313" key="2">
    <source>
        <dbReference type="Proteomes" id="UP001497480"/>
    </source>
</evidence>
<dbReference type="AlphaFoldDB" id="A0AAV1Y479"/>